<evidence type="ECO:0000256" key="8">
    <source>
        <dbReference type="ARBA" id="ARBA00047899"/>
    </source>
</evidence>
<dbReference type="GO" id="GO:0043066">
    <property type="term" value="P:negative regulation of apoptotic process"/>
    <property type="evidence" value="ECO:0007669"/>
    <property type="project" value="TreeGrafter"/>
</dbReference>
<dbReference type="PROSITE" id="PS00108">
    <property type="entry name" value="PROTEIN_KINASE_ST"/>
    <property type="match status" value="1"/>
</dbReference>
<comment type="catalytic activity">
    <reaction evidence="8">
        <text>L-threonyl-[protein] + ATP = O-phospho-L-threonyl-[protein] + ADP + H(+)</text>
        <dbReference type="Rhea" id="RHEA:46608"/>
        <dbReference type="Rhea" id="RHEA-COMP:11060"/>
        <dbReference type="Rhea" id="RHEA-COMP:11605"/>
        <dbReference type="ChEBI" id="CHEBI:15378"/>
        <dbReference type="ChEBI" id="CHEBI:30013"/>
        <dbReference type="ChEBI" id="CHEBI:30616"/>
        <dbReference type="ChEBI" id="CHEBI:61977"/>
        <dbReference type="ChEBI" id="CHEBI:456216"/>
        <dbReference type="EC" id="2.7.11.1"/>
    </reaction>
</comment>
<evidence type="ECO:0000256" key="1">
    <source>
        <dbReference type="ARBA" id="ARBA00005505"/>
    </source>
</evidence>
<dbReference type="InterPro" id="IPR051138">
    <property type="entry name" value="PIM_Ser/Thr_kinase"/>
</dbReference>
<dbReference type="GO" id="GO:0004674">
    <property type="term" value="F:protein serine/threonine kinase activity"/>
    <property type="evidence" value="ECO:0007669"/>
    <property type="project" value="UniProtKB-KW"/>
</dbReference>
<reference evidence="11 12" key="1">
    <citation type="submission" date="2018-03" db="EMBL/GenBank/DDBJ databases">
        <title>Draft genome sequence of Rohu Carp (Labeo rohita).</title>
        <authorList>
            <person name="Das P."/>
            <person name="Kushwaha B."/>
            <person name="Joshi C.G."/>
            <person name="Kumar D."/>
            <person name="Nagpure N.S."/>
            <person name="Sahoo L."/>
            <person name="Das S.P."/>
            <person name="Bit A."/>
            <person name="Patnaik S."/>
            <person name="Meher P.K."/>
            <person name="Jayasankar P."/>
            <person name="Koringa P.G."/>
            <person name="Patel N.V."/>
            <person name="Hinsu A.T."/>
            <person name="Kumar R."/>
            <person name="Pandey M."/>
            <person name="Agarwal S."/>
            <person name="Srivastava S."/>
            <person name="Singh M."/>
            <person name="Iquebal M.A."/>
            <person name="Jaiswal S."/>
            <person name="Angadi U.B."/>
            <person name="Kumar N."/>
            <person name="Raza M."/>
            <person name="Shah T.M."/>
            <person name="Rai A."/>
            <person name="Jena J.K."/>
        </authorList>
    </citation>
    <scope>NUCLEOTIDE SEQUENCE [LARGE SCALE GENOMIC DNA]</scope>
    <source>
        <strain evidence="11">DASCIFA01</strain>
        <tissue evidence="11">Testis</tissue>
    </source>
</reference>
<evidence type="ECO:0000256" key="5">
    <source>
        <dbReference type="ARBA" id="ARBA00022741"/>
    </source>
</evidence>
<evidence type="ECO:0000256" key="6">
    <source>
        <dbReference type="ARBA" id="ARBA00022777"/>
    </source>
</evidence>
<keyword evidence="5" id="KW-0547">Nucleotide-binding</keyword>
<dbReference type="EMBL" id="QBIY01012749">
    <property type="protein sequence ID" value="RXN17296.1"/>
    <property type="molecule type" value="Genomic_DNA"/>
</dbReference>
<evidence type="ECO:0000256" key="4">
    <source>
        <dbReference type="ARBA" id="ARBA00022679"/>
    </source>
</evidence>
<proteinExistence type="inferred from homology"/>
<dbReference type="Gene3D" id="1.10.510.10">
    <property type="entry name" value="Transferase(Phosphotransferase) domain 1"/>
    <property type="match status" value="1"/>
</dbReference>
<dbReference type="InterPro" id="IPR000719">
    <property type="entry name" value="Prot_kinase_dom"/>
</dbReference>
<keyword evidence="7" id="KW-0067">ATP-binding</keyword>
<dbReference type="GO" id="GO:0007346">
    <property type="term" value="P:regulation of mitotic cell cycle"/>
    <property type="evidence" value="ECO:0007669"/>
    <property type="project" value="TreeGrafter"/>
</dbReference>
<keyword evidence="6 11" id="KW-0418">Kinase</keyword>
<evidence type="ECO:0000259" key="10">
    <source>
        <dbReference type="PROSITE" id="PS50011"/>
    </source>
</evidence>
<gene>
    <name evidence="11" type="ORF">ROHU_026976</name>
</gene>
<keyword evidence="4" id="KW-0808">Transferase</keyword>
<dbReference type="Gene3D" id="3.30.200.20">
    <property type="entry name" value="Phosphorylase Kinase, domain 1"/>
    <property type="match status" value="1"/>
</dbReference>
<keyword evidence="12" id="KW-1185">Reference proteome</keyword>
<name>A0A498MDW9_LABRO</name>
<evidence type="ECO:0000256" key="3">
    <source>
        <dbReference type="ARBA" id="ARBA00022527"/>
    </source>
</evidence>
<dbReference type="SUPFAM" id="SSF56112">
    <property type="entry name" value="Protein kinase-like (PK-like)"/>
    <property type="match status" value="1"/>
</dbReference>
<dbReference type="SMART" id="SM00220">
    <property type="entry name" value="S_TKc"/>
    <property type="match status" value="1"/>
</dbReference>
<evidence type="ECO:0000256" key="9">
    <source>
        <dbReference type="ARBA" id="ARBA00048679"/>
    </source>
</evidence>
<dbReference type="InterPro" id="IPR008271">
    <property type="entry name" value="Ser/Thr_kinase_AS"/>
</dbReference>
<dbReference type="PANTHER" id="PTHR22984">
    <property type="entry name" value="SERINE/THREONINE-PROTEIN KINASE PIM"/>
    <property type="match status" value="1"/>
</dbReference>
<feature type="domain" description="Protein kinase" evidence="10">
    <location>
        <begin position="197"/>
        <end position="461"/>
    </location>
</feature>
<dbReference type="GO" id="GO:0005524">
    <property type="term" value="F:ATP binding"/>
    <property type="evidence" value="ECO:0007669"/>
    <property type="project" value="UniProtKB-KW"/>
</dbReference>
<dbReference type="Proteomes" id="UP000290572">
    <property type="component" value="Unassembled WGS sequence"/>
</dbReference>
<accession>A0A498MDW9</accession>
<dbReference type="GO" id="GO:0005737">
    <property type="term" value="C:cytoplasm"/>
    <property type="evidence" value="ECO:0007669"/>
    <property type="project" value="TreeGrafter"/>
</dbReference>
<dbReference type="PANTHER" id="PTHR22984:SF11">
    <property type="entry name" value="AURORA KINASE-RELATED"/>
    <property type="match status" value="1"/>
</dbReference>
<dbReference type="Pfam" id="PF00069">
    <property type="entry name" value="Pkinase"/>
    <property type="match status" value="1"/>
</dbReference>
<evidence type="ECO:0000256" key="7">
    <source>
        <dbReference type="ARBA" id="ARBA00022840"/>
    </source>
</evidence>
<evidence type="ECO:0000313" key="11">
    <source>
        <dbReference type="EMBL" id="RXN17296.1"/>
    </source>
</evidence>
<sequence>MEEPVSGLLEVNNDWSEDPTLEGPITSCSPVDDDWSDEVHQDIVGDLSEWSADILHALNSVLGKFNSVQISVAHDSSNDGPQATFCATSDFSDMSDSRDDIPQSTVCDMSNSSDTSSCSNDIPEATVCAMSDCSDGIPSAFLCAVSYCSDDVRPPSHCEMSYSSSDDFLEATVCAMSSYSDDVIPSSCCDMSYCSSVDILEAPTCQTEDTVAPQLSQLQDETTVALKFMSNRNKKFFLIDGYSKPLPLEVTLLILASQDPAVPEIVELLDWNVEPDHYVLVLERPMSFEELNWFVLRQITSIEEDVAQVIMQQAVFAAQTCCRRGVLYRDIKMENLLINPDTLEVKLIDFGCGDFLTHASYTSFAESTALPSILRPAITTGKPVTVWSLGILSFALVCGDFPKIQDLKKINNNTWAKDGLSEGEIFISTEDNECCNMICCCLQIDPKQRSELEKLSLHNWIKIADKKK</sequence>
<keyword evidence="3" id="KW-0723">Serine/threonine-protein kinase</keyword>
<dbReference type="AlphaFoldDB" id="A0A498MDW9"/>
<evidence type="ECO:0000313" key="12">
    <source>
        <dbReference type="Proteomes" id="UP000290572"/>
    </source>
</evidence>
<dbReference type="InterPro" id="IPR011009">
    <property type="entry name" value="Kinase-like_dom_sf"/>
</dbReference>
<evidence type="ECO:0000256" key="2">
    <source>
        <dbReference type="ARBA" id="ARBA00012513"/>
    </source>
</evidence>
<comment type="caution">
    <text evidence="11">The sequence shown here is derived from an EMBL/GenBank/DDBJ whole genome shotgun (WGS) entry which is preliminary data.</text>
</comment>
<comment type="catalytic activity">
    <reaction evidence="9">
        <text>L-seryl-[protein] + ATP = O-phospho-L-seryl-[protein] + ADP + H(+)</text>
        <dbReference type="Rhea" id="RHEA:17989"/>
        <dbReference type="Rhea" id="RHEA-COMP:9863"/>
        <dbReference type="Rhea" id="RHEA-COMP:11604"/>
        <dbReference type="ChEBI" id="CHEBI:15378"/>
        <dbReference type="ChEBI" id="CHEBI:29999"/>
        <dbReference type="ChEBI" id="CHEBI:30616"/>
        <dbReference type="ChEBI" id="CHEBI:83421"/>
        <dbReference type="ChEBI" id="CHEBI:456216"/>
        <dbReference type="EC" id="2.7.11.1"/>
    </reaction>
</comment>
<dbReference type="PROSITE" id="PS50011">
    <property type="entry name" value="PROTEIN_KINASE_DOM"/>
    <property type="match status" value="1"/>
</dbReference>
<dbReference type="EC" id="2.7.11.1" evidence="2"/>
<organism evidence="11 12">
    <name type="scientific">Labeo rohita</name>
    <name type="common">Indian major carp</name>
    <name type="synonym">Cyprinus rohita</name>
    <dbReference type="NCBI Taxonomy" id="84645"/>
    <lineage>
        <taxon>Eukaryota</taxon>
        <taxon>Metazoa</taxon>
        <taxon>Chordata</taxon>
        <taxon>Craniata</taxon>
        <taxon>Vertebrata</taxon>
        <taxon>Euteleostomi</taxon>
        <taxon>Actinopterygii</taxon>
        <taxon>Neopterygii</taxon>
        <taxon>Teleostei</taxon>
        <taxon>Ostariophysi</taxon>
        <taxon>Cypriniformes</taxon>
        <taxon>Cyprinidae</taxon>
        <taxon>Labeoninae</taxon>
        <taxon>Labeonini</taxon>
        <taxon>Labeo</taxon>
    </lineage>
</organism>
<protein>
    <recommendedName>
        <fullName evidence="2">non-specific serine/threonine protein kinase</fullName>
        <ecNumber evidence="2">2.7.11.1</ecNumber>
    </recommendedName>
</protein>
<comment type="similarity">
    <text evidence="1">Belongs to the protein kinase superfamily. CAMK Ser/Thr protein kinase family. PIM subfamily.</text>
</comment>